<dbReference type="OrthoDB" id="7434236at2759"/>
<dbReference type="EMBL" id="CAJOBZ010000047">
    <property type="protein sequence ID" value="CAF4913844.1"/>
    <property type="molecule type" value="Genomic_DNA"/>
</dbReference>
<feature type="signal peptide" evidence="1">
    <location>
        <begin position="1"/>
        <end position="17"/>
    </location>
</feature>
<organism evidence="2 3">
    <name type="scientific">Pieris macdunnoughi</name>
    <dbReference type="NCBI Taxonomy" id="345717"/>
    <lineage>
        <taxon>Eukaryota</taxon>
        <taxon>Metazoa</taxon>
        <taxon>Ecdysozoa</taxon>
        <taxon>Arthropoda</taxon>
        <taxon>Hexapoda</taxon>
        <taxon>Insecta</taxon>
        <taxon>Pterygota</taxon>
        <taxon>Neoptera</taxon>
        <taxon>Endopterygota</taxon>
        <taxon>Lepidoptera</taxon>
        <taxon>Glossata</taxon>
        <taxon>Ditrysia</taxon>
        <taxon>Papilionoidea</taxon>
        <taxon>Pieridae</taxon>
        <taxon>Pierinae</taxon>
        <taxon>Pieris</taxon>
    </lineage>
</organism>
<name>A0A821VVR0_9NEOP</name>
<feature type="chain" id="PRO_5032309953" evidence="1">
    <location>
        <begin position="18"/>
        <end position="266"/>
    </location>
</feature>
<keyword evidence="3" id="KW-1185">Reference proteome</keyword>
<sequence length="266" mass="30641">MLRHITLLILNVVSVYSKPDVLMTEHLKFAKVRAVCSNVDVICKSNSSNVCAVRLTHEIMDYRDFENTCFLYMTNMCDNPAHEFAIVVSGSCREFLNIRRSSVINAPIVKKAERNSTIKFQFNTTQQRKGLKHLRAHPETTWSTLYDIETAFDYHLCPMSCPNTYDPVCVAVNRGHGLYFKFYTFVNHCAGDLYYCKHWEEFSPPPDEGELVKSSPLSWSYCASNKYIQYARFSEVTSSMGHYGWLAGDYKYSHIMEPHERIPGHG</sequence>
<dbReference type="Gene3D" id="3.30.60.30">
    <property type="match status" value="1"/>
</dbReference>
<accession>A0A821VVR0</accession>
<keyword evidence="1" id="KW-0732">Signal</keyword>
<reference evidence="2" key="1">
    <citation type="submission" date="2021-02" db="EMBL/GenBank/DDBJ databases">
        <authorList>
            <person name="Steward A R."/>
        </authorList>
    </citation>
    <scope>NUCLEOTIDE SEQUENCE</scope>
</reference>
<comment type="caution">
    <text evidence="2">The sequence shown here is derived from an EMBL/GenBank/DDBJ whole genome shotgun (WGS) entry which is preliminary data.</text>
</comment>
<proteinExistence type="predicted"/>
<dbReference type="AlphaFoldDB" id="A0A821VVR0"/>
<evidence type="ECO:0000313" key="3">
    <source>
        <dbReference type="Proteomes" id="UP000663880"/>
    </source>
</evidence>
<gene>
    <name evidence="2" type="ORF">PMACD_LOCUS12386</name>
</gene>
<evidence type="ECO:0000256" key="1">
    <source>
        <dbReference type="SAM" id="SignalP"/>
    </source>
</evidence>
<dbReference type="Proteomes" id="UP000663880">
    <property type="component" value="Unassembled WGS sequence"/>
</dbReference>
<evidence type="ECO:0000313" key="2">
    <source>
        <dbReference type="EMBL" id="CAF4913844.1"/>
    </source>
</evidence>
<protein>
    <submittedName>
        <fullName evidence="2">Uncharacterized protein</fullName>
    </submittedName>
</protein>